<dbReference type="EMBL" id="PFOB01000018">
    <property type="protein sequence ID" value="PIZ63583.1"/>
    <property type="molecule type" value="Genomic_DNA"/>
</dbReference>
<gene>
    <name evidence="2" type="ORF">COY16_01555</name>
</gene>
<dbReference type="AlphaFoldDB" id="A0A2M7U0P1"/>
<feature type="transmembrane region" description="Helical" evidence="1">
    <location>
        <begin position="31"/>
        <end position="53"/>
    </location>
</feature>
<evidence type="ECO:0000313" key="3">
    <source>
        <dbReference type="Proteomes" id="UP000228503"/>
    </source>
</evidence>
<sequence>MKNILRPINPKDSNENKSMKKFQFKFNKKPWLIAGGVFAVLIVILAVLGYIFAYAPAMKIKAKGMEVADEAKKLQADIKLNDIDLIDARVNTLVEKYAAFEKESQSVYWATFIPYVADFKNGVEAGRYVIKAVDESVEAIYPYADLIGFKQGEQNFYDKSAEERLQTAVLTLDKMLESIDSVAKNIEEAEKRIEQIDPDRYPEKIGETEVRAQIIQGKDQFQGMASLFVDAKPLLKQLPQILGAEEEKNYLILFQNTAERRATGGFYTFFAVFNINKGKISIKDSSDIYDLDNSIAVHPAAPKEILEYHKNVTKFYLRDSNISPDFVKSVKLFDSLYQKSGRKVDYDGIIAMDSKVLVDMLRIFGDTQVNGLNFSAETDARCDCPQVIYSLFDIVDRPVNYVKVDRKRILGNLMLELFYKAVGFSPSKYWGQLAQTMFQNLDEKHILLYFTDKDAQTAVQRMNYAGRIIEVEGDYLHVNNVNFAGAKSNLFIDEELISTTTFEAGKVIREVTMKFKNPHPASDCNLERGGLCLNATLRNWIRFYVPKDSKLVSFQGSKTDTKTYEELDKTVFEGFMTVDPKGAATVKIKYELPSSIQKDGYKLYIQKQPGVQKQTLTVEIDGKKQSSALFTEDTVLE</sequence>
<protein>
    <recommendedName>
        <fullName evidence="4">DUF4012 domain-containing protein</fullName>
    </recommendedName>
</protein>
<keyword evidence="1" id="KW-0472">Membrane</keyword>
<keyword evidence="1" id="KW-1133">Transmembrane helix</keyword>
<evidence type="ECO:0000256" key="1">
    <source>
        <dbReference type="SAM" id="Phobius"/>
    </source>
</evidence>
<accession>A0A2M7U0P1</accession>
<name>A0A2M7U0P1_9BACT</name>
<organism evidence="2 3">
    <name type="scientific">Candidatus Roizmanbacteria bacterium CG_4_10_14_0_2_um_filter_39_13</name>
    <dbReference type="NCBI Taxonomy" id="1974825"/>
    <lineage>
        <taxon>Bacteria</taxon>
        <taxon>Candidatus Roizmaniibacteriota</taxon>
    </lineage>
</organism>
<evidence type="ECO:0000313" key="2">
    <source>
        <dbReference type="EMBL" id="PIZ63583.1"/>
    </source>
</evidence>
<comment type="caution">
    <text evidence="2">The sequence shown here is derived from an EMBL/GenBank/DDBJ whole genome shotgun (WGS) entry which is preliminary data.</text>
</comment>
<proteinExistence type="predicted"/>
<dbReference type="InterPro" id="IPR025101">
    <property type="entry name" value="DUF4012"/>
</dbReference>
<reference evidence="3" key="1">
    <citation type="submission" date="2017-09" db="EMBL/GenBank/DDBJ databases">
        <title>Depth-based differentiation of microbial function through sediment-hosted aquifers and enrichment of novel symbionts in the deep terrestrial subsurface.</title>
        <authorList>
            <person name="Probst A.J."/>
            <person name="Ladd B."/>
            <person name="Jarett J.K."/>
            <person name="Geller-Mcgrath D.E."/>
            <person name="Sieber C.M.K."/>
            <person name="Emerson J.B."/>
            <person name="Anantharaman K."/>
            <person name="Thomas B.C."/>
            <person name="Malmstrom R."/>
            <person name="Stieglmeier M."/>
            <person name="Klingl A."/>
            <person name="Woyke T."/>
            <person name="Ryan C.M."/>
            <person name="Banfield J.F."/>
        </authorList>
    </citation>
    <scope>NUCLEOTIDE SEQUENCE [LARGE SCALE GENOMIC DNA]</scope>
</reference>
<dbReference type="Proteomes" id="UP000228503">
    <property type="component" value="Unassembled WGS sequence"/>
</dbReference>
<keyword evidence="1" id="KW-0812">Transmembrane</keyword>
<evidence type="ECO:0008006" key="4">
    <source>
        <dbReference type="Google" id="ProtNLM"/>
    </source>
</evidence>
<dbReference type="Pfam" id="PF13196">
    <property type="entry name" value="DUF4012"/>
    <property type="match status" value="1"/>
</dbReference>